<comment type="caution">
    <text evidence="1">The sequence shown here is derived from an EMBL/GenBank/DDBJ whole genome shotgun (WGS) entry which is preliminary data.</text>
</comment>
<dbReference type="CDD" id="cd11527">
    <property type="entry name" value="NTP-PPase_dUTPase"/>
    <property type="match status" value="1"/>
</dbReference>
<organism evidence="1 2">
    <name type="scientific">Furfurilactobacillus rossiae DSM 15814</name>
    <dbReference type="NCBI Taxonomy" id="1114972"/>
    <lineage>
        <taxon>Bacteria</taxon>
        <taxon>Bacillati</taxon>
        <taxon>Bacillota</taxon>
        <taxon>Bacilli</taxon>
        <taxon>Lactobacillales</taxon>
        <taxon>Lactobacillaceae</taxon>
        <taxon>Furfurilactobacillus</taxon>
    </lineage>
</organism>
<dbReference type="AlphaFoldDB" id="A0A0R1RTA6"/>
<dbReference type="STRING" id="1114972.FD35_GL000359"/>
<dbReference type="PATRIC" id="fig|1114972.6.peg.359"/>
<dbReference type="OrthoDB" id="5506143at2"/>
<sequence>MLDLAMLLRECIEFDQQVHDAKQLHWSRGDSLQNAYLALDVELAEIANTSEWFKVWKTHRGKSNPGQTSHQTLLEEYVDALDFFLLIFHKQQWTHLTVLTPDELTKLTKGPDLNLTKTYLAINSMILSSLKEHRQGDFGHAWHLFLTMGLRGFGFTQDEIQEAYQAKREKNLKRQANGY</sequence>
<reference evidence="1 2" key="1">
    <citation type="journal article" date="2015" name="Genome Announc.">
        <title>Expanding the biotechnology potential of lactobacilli through comparative genomics of 213 strains and associated genera.</title>
        <authorList>
            <person name="Sun Z."/>
            <person name="Harris H.M."/>
            <person name="McCann A."/>
            <person name="Guo C."/>
            <person name="Argimon S."/>
            <person name="Zhang W."/>
            <person name="Yang X."/>
            <person name="Jeffery I.B."/>
            <person name="Cooney J.C."/>
            <person name="Kagawa T.F."/>
            <person name="Liu W."/>
            <person name="Song Y."/>
            <person name="Salvetti E."/>
            <person name="Wrobel A."/>
            <person name="Rasinkangas P."/>
            <person name="Parkhill J."/>
            <person name="Rea M.C."/>
            <person name="O'Sullivan O."/>
            <person name="Ritari J."/>
            <person name="Douillard F.P."/>
            <person name="Paul Ross R."/>
            <person name="Yang R."/>
            <person name="Briner A.E."/>
            <person name="Felis G.E."/>
            <person name="de Vos W.M."/>
            <person name="Barrangou R."/>
            <person name="Klaenhammer T.R."/>
            <person name="Caufield P.W."/>
            <person name="Cui Y."/>
            <person name="Zhang H."/>
            <person name="O'Toole P.W."/>
        </authorList>
    </citation>
    <scope>NUCLEOTIDE SEQUENCE [LARGE SCALE GENOMIC DNA]</scope>
    <source>
        <strain evidence="1 2">DSM 15814</strain>
    </source>
</reference>
<dbReference type="PIRSF" id="PIRSF030140">
    <property type="entry name" value="UCP030140"/>
    <property type="match status" value="1"/>
</dbReference>
<keyword evidence="2" id="KW-1185">Reference proteome</keyword>
<accession>A0A0R1RTA6</accession>
<dbReference type="EMBL" id="AZFF01000001">
    <property type="protein sequence ID" value="KRL57346.1"/>
    <property type="molecule type" value="Genomic_DNA"/>
</dbReference>
<dbReference type="Proteomes" id="UP000051999">
    <property type="component" value="Unassembled WGS sequence"/>
</dbReference>
<gene>
    <name evidence="1" type="ORF">FD35_GL000359</name>
</gene>
<dbReference type="eggNOG" id="COG4508">
    <property type="taxonomic scope" value="Bacteria"/>
</dbReference>
<dbReference type="RefSeq" id="WP_017261752.1">
    <property type="nucleotide sequence ID" value="NZ_AUAW01000001.1"/>
</dbReference>
<name>A0A0R1RTA6_9LACO</name>
<dbReference type="InterPro" id="IPR014871">
    <property type="entry name" value="dUTPase/dCTP_pyrophosphatase"/>
</dbReference>
<evidence type="ECO:0000313" key="1">
    <source>
        <dbReference type="EMBL" id="KRL57346.1"/>
    </source>
</evidence>
<dbReference type="Gene3D" id="1.10.4010.10">
    <property type="entry name" value="Type II deoxyuridine triphosphatase"/>
    <property type="match status" value="1"/>
</dbReference>
<protein>
    <submittedName>
        <fullName evidence="1">dUTPase</fullName>
    </submittedName>
</protein>
<dbReference type="Pfam" id="PF08761">
    <property type="entry name" value="dUTPase_2"/>
    <property type="match status" value="1"/>
</dbReference>
<dbReference type="SUPFAM" id="SSF101386">
    <property type="entry name" value="all-alpha NTP pyrophosphatases"/>
    <property type="match status" value="1"/>
</dbReference>
<proteinExistence type="predicted"/>
<evidence type="ECO:0000313" key="2">
    <source>
        <dbReference type="Proteomes" id="UP000051999"/>
    </source>
</evidence>
<dbReference type="InterPro" id="IPR016947">
    <property type="entry name" value="UCP030140"/>
</dbReference>